<dbReference type="SMART" id="SM00955">
    <property type="entry name" value="RNB"/>
    <property type="match status" value="1"/>
</dbReference>
<dbReference type="EMBL" id="CADCTB010000198">
    <property type="protein sequence ID" value="CAA9270160.1"/>
    <property type="molecule type" value="Genomic_DNA"/>
</dbReference>
<dbReference type="InterPro" id="IPR040596">
    <property type="entry name" value="RNase_II_C_S1"/>
</dbReference>
<protein>
    <submittedName>
        <fullName evidence="2">3'-to-5' exoribonuclease RNase R</fullName>
    </submittedName>
</protein>
<organism evidence="2">
    <name type="scientific">uncultured Acidimicrobiales bacterium</name>
    <dbReference type="NCBI Taxonomy" id="310071"/>
    <lineage>
        <taxon>Bacteria</taxon>
        <taxon>Bacillati</taxon>
        <taxon>Actinomycetota</taxon>
        <taxon>Acidimicrobiia</taxon>
        <taxon>Acidimicrobiales</taxon>
        <taxon>environmental samples</taxon>
    </lineage>
</organism>
<gene>
    <name evidence="2" type="ORF">AVDCRST_MAG10-3228</name>
</gene>
<dbReference type="GO" id="GO:0000932">
    <property type="term" value="C:P-body"/>
    <property type="evidence" value="ECO:0007669"/>
    <property type="project" value="TreeGrafter"/>
</dbReference>
<dbReference type="PANTHER" id="PTHR23355:SF42">
    <property type="entry name" value="RIBONUCLEASE II, CHLOROPLASTIC_MITOCHONDRIAL"/>
    <property type="match status" value="1"/>
</dbReference>
<dbReference type="InterPro" id="IPR012340">
    <property type="entry name" value="NA-bd_OB-fold"/>
</dbReference>
<dbReference type="GO" id="GO:0006402">
    <property type="term" value="P:mRNA catabolic process"/>
    <property type="evidence" value="ECO:0007669"/>
    <property type="project" value="TreeGrafter"/>
</dbReference>
<feature type="domain" description="RNB" evidence="1">
    <location>
        <begin position="52"/>
        <end position="370"/>
    </location>
</feature>
<proteinExistence type="predicted"/>
<name>A0A6J4J4F0_9ACTN</name>
<evidence type="ECO:0000313" key="2">
    <source>
        <dbReference type="EMBL" id="CAA9270160.1"/>
    </source>
</evidence>
<dbReference type="AlphaFoldDB" id="A0A6J4J4F0"/>
<dbReference type="GO" id="GO:0003723">
    <property type="term" value="F:RNA binding"/>
    <property type="evidence" value="ECO:0007669"/>
    <property type="project" value="InterPro"/>
</dbReference>
<sequence>MPALRVTLPRSVVSDVAPTWQGLREELGVRDAFPPDVLAEAEDAARSPRMPDLDRTDLPFVTIDPEGSRDLDQALAIERRSGGYRVHYAIADVAAFVRPDGPLDAEAHRRGVTLYAPDRNVPLHPDVLSAGAASLLADQIRPALLWSLDLDAHGELVATEVRRAQVRSRRQLAYPEVQQLLDTGRAGEELDLLREVGRLRQARAEERGAVHLPTPEQEVADGPDGRPCLVFRAQLPTEAWNAEISLLTGMAAARLMLDGGIGLLRTLPPPDPTEVDSVRRSALALDQPWPAAAPYAEVISALDPGVPEAAALLTFAARLLRGAAYTAFEGPPPEQALHSAVAAPYAHCTAPLRRLADRHVGEVCLALAGGSEVPEWARRSLPLLPAEMAGATRRAQALERAVVDLAEAVVLAPRAGETFDAVVVESGDKRGVVQLRDPAVRAPCEGADLPLGQPLRVRLAAVDIAARKVTFRPA</sequence>
<dbReference type="SUPFAM" id="SSF50249">
    <property type="entry name" value="Nucleic acid-binding proteins"/>
    <property type="match status" value="1"/>
</dbReference>
<dbReference type="GO" id="GO:0000175">
    <property type="term" value="F:3'-5'-RNA exonuclease activity"/>
    <property type="evidence" value="ECO:0007669"/>
    <property type="project" value="TreeGrafter"/>
</dbReference>
<dbReference type="PANTHER" id="PTHR23355">
    <property type="entry name" value="RIBONUCLEASE"/>
    <property type="match status" value="1"/>
</dbReference>
<evidence type="ECO:0000259" key="1">
    <source>
        <dbReference type="SMART" id="SM00955"/>
    </source>
</evidence>
<dbReference type="InterPro" id="IPR001900">
    <property type="entry name" value="RNase_II/R"/>
</dbReference>
<dbReference type="Pfam" id="PF18614">
    <property type="entry name" value="RNase_II_C_S1"/>
    <property type="match status" value="1"/>
</dbReference>
<dbReference type="Pfam" id="PF00773">
    <property type="entry name" value="RNB"/>
    <property type="match status" value="1"/>
</dbReference>
<reference evidence="2" key="1">
    <citation type="submission" date="2020-02" db="EMBL/GenBank/DDBJ databases">
        <authorList>
            <person name="Meier V. D."/>
        </authorList>
    </citation>
    <scope>NUCLEOTIDE SEQUENCE</scope>
    <source>
        <strain evidence="2">AVDCRST_MAG10</strain>
    </source>
</reference>
<accession>A0A6J4J4F0</accession>
<dbReference type="InterPro" id="IPR050180">
    <property type="entry name" value="RNR_Ribonuclease"/>
</dbReference>